<dbReference type="GO" id="GO:0005634">
    <property type="term" value="C:nucleus"/>
    <property type="evidence" value="ECO:0007669"/>
    <property type="project" value="UniProtKB-SubCell"/>
</dbReference>
<reference evidence="9 10" key="1">
    <citation type="journal article" date="2020" name="Nat. Commun.">
        <title>Genome of Tripterygium wilfordii and identification of cytochrome P450 involved in triptolide biosynthesis.</title>
        <authorList>
            <person name="Tu L."/>
            <person name="Su P."/>
            <person name="Zhang Z."/>
            <person name="Gao L."/>
            <person name="Wang J."/>
            <person name="Hu T."/>
            <person name="Zhou J."/>
            <person name="Zhang Y."/>
            <person name="Zhao Y."/>
            <person name="Liu Y."/>
            <person name="Song Y."/>
            <person name="Tong Y."/>
            <person name="Lu Y."/>
            <person name="Yang J."/>
            <person name="Xu C."/>
            <person name="Jia M."/>
            <person name="Peters R.J."/>
            <person name="Huang L."/>
            <person name="Gao W."/>
        </authorList>
    </citation>
    <scope>NUCLEOTIDE SEQUENCE [LARGE SCALE GENOMIC DNA]</scope>
    <source>
        <strain evidence="10">cv. XIE 37</strain>
        <tissue evidence="9">Leaf</tissue>
    </source>
</reference>
<keyword evidence="10" id="KW-1185">Reference proteome</keyword>
<dbReference type="InParanoid" id="A0A7J7CZ15"/>
<accession>A0A7J7CZ15</accession>
<evidence type="ECO:0000259" key="8">
    <source>
        <dbReference type="PROSITE" id="PS50217"/>
    </source>
</evidence>
<evidence type="ECO:0000313" key="10">
    <source>
        <dbReference type="Proteomes" id="UP000593562"/>
    </source>
</evidence>
<dbReference type="Proteomes" id="UP000593562">
    <property type="component" value="Unassembled WGS sequence"/>
</dbReference>
<dbReference type="SMART" id="SM00338">
    <property type="entry name" value="BRLZ"/>
    <property type="match status" value="1"/>
</dbReference>
<dbReference type="InterPro" id="IPR004827">
    <property type="entry name" value="bZIP"/>
</dbReference>
<dbReference type="InterPro" id="IPR046347">
    <property type="entry name" value="bZIP_sf"/>
</dbReference>
<dbReference type="Pfam" id="PF00170">
    <property type="entry name" value="bZIP_1"/>
    <property type="match status" value="1"/>
</dbReference>
<feature type="region of interest" description="Disordered" evidence="7">
    <location>
        <begin position="214"/>
        <end position="234"/>
    </location>
</feature>
<name>A0A7J7CZ15_TRIWF</name>
<dbReference type="EMBL" id="JAAARO010000012">
    <property type="protein sequence ID" value="KAF5739355.1"/>
    <property type="molecule type" value="Genomic_DNA"/>
</dbReference>
<evidence type="ECO:0000256" key="1">
    <source>
        <dbReference type="ARBA" id="ARBA00004123"/>
    </source>
</evidence>
<evidence type="ECO:0000256" key="4">
    <source>
        <dbReference type="ARBA" id="ARBA00023163"/>
    </source>
</evidence>
<keyword evidence="4" id="KW-0804">Transcription</keyword>
<protein>
    <submittedName>
        <fullName evidence="9">Basic-leucine zipper transcription factor family protein putative isoform 1</fullName>
    </submittedName>
</protein>
<evidence type="ECO:0000256" key="3">
    <source>
        <dbReference type="ARBA" id="ARBA00023125"/>
    </source>
</evidence>
<feature type="region of interest" description="Disordered" evidence="7">
    <location>
        <begin position="1"/>
        <end position="129"/>
    </location>
</feature>
<dbReference type="PROSITE" id="PS50217">
    <property type="entry name" value="BZIP"/>
    <property type="match status" value="1"/>
</dbReference>
<feature type="coiled-coil region" evidence="6">
    <location>
        <begin position="370"/>
        <end position="404"/>
    </location>
</feature>
<evidence type="ECO:0000256" key="2">
    <source>
        <dbReference type="ARBA" id="ARBA00023015"/>
    </source>
</evidence>
<feature type="region of interest" description="Disordered" evidence="7">
    <location>
        <begin position="248"/>
        <end position="281"/>
    </location>
</feature>
<feature type="domain" description="BZIP" evidence="8">
    <location>
        <begin position="317"/>
        <end position="380"/>
    </location>
</feature>
<gene>
    <name evidence="9" type="ORF">HS088_TW12G00560</name>
</gene>
<dbReference type="SUPFAM" id="SSF57959">
    <property type="entry name" value="Leucine zipper domain"/>
    <property type="match status" value="1"/>
</dbReference>
<keyword evidence="2" id="KW-0805">Transcription regulation</keyword>
<dbReference type="PANTHER" id="PTHR13690:SF132">
    <property type="entry name" value="BZIP DOMAIN-CONTAINING PROTEIN"/>
    <property type="match status" value="1"/>
</dbReference>
<dbReference type="PANTHER" id="PTHR13690">
    <property type="entry name" value="TRANSCRIPTION FACTOR POSF21-RELATED"/>
    <property type="match status" value="1"/>
</dbReference>
<feature type="compositionally biased region" description="Polar residues" evidence="7">
    <location>
        <begin position="266"/>
        <end position="281"/>
    </location>
</feature>
<comment type="caution">
    <text evidence="9">The sequence shown here is derived from an EMBL/GenBank/DDBJ whole genome shotgun (WGS) entry which is preliminary data.</text>
</comment>
<comment type="subcellular location">
    <subcellularLocation>
        <location evidence="1">Nucleus</location>
    </subcellularLocation>
</comment>
<dbReference type="GO" id="GO:0003677">
    <property type="term" value="F:DNA binding"/>
    <property type="evidence" value="ECO:0007669"/>
    <property type="project" value="UniProtKB-KW"/>
</dbReference>
<evidence type="ECO:0000256" key="6">
    <source>
        <dbReference type="SAM" id="Coils"/>
    </source>
</evidence>
<dbReference type="AlphaFoldDB" id="A0A7J7CZ15"/>
<feature type="compositionally biased region" description="Polar residues" evidence="7">
    <location>
        <begin position="222"/>
        <end position="234"/>
    </location>
</feature>
<keyword evidence="3" id="KW-0238">DNA-binding</keyword>
<dbReference type="CDD" id="cd14703">
    <property type="entry name" value="bZIP_plant_RF2"/>
    <property type="match status" value="1"/>
</dbReference>
<evidence type="ECO:0000256" key="5">
    <source>
        <dbReference type="ARBA" id="ARBA00023242"/>
    </source>
</evidence>
<feature type="compositionally biased region" description="Pro residues" evidence="7">
    <location>
        <begin position="23"/>
        <end position="32"/>
    </location>
</feature>
<dbReference type="GO" id="GO:0003700">
    <property type="term" value="F:DNA-binding transcription factor activity"/>
    <property type="evidence" value="ECO:0007669"/>
    <property type="project" value="InterPro"/>
</dbReference>
<sequence length="446" mass="48364">MGASTHQMAPTSLEGSKRSGVPPSYPMNPPFLPFTASRASSQQHGSVISGTEASNSRSLHEGLPPLSPMTYKEPSLSTFSDASKEEGLGNPHGLSISHSQVTRGNSLRVGESLPPRRGHRRSNSDSIPLGLNSMIQLSSQLIPNGSRNGGFDKSLSGVEKPIQLIKRELEWTMNVISDVEVVDDRKSDGKVFDSTVNEYMNLDTIDSLNSSAAEDKDLDSRATGTKTNGYESNGNEVESHLIDMQGEGFKGGAGGASRTRHHRSVSMETQRGQQSLGNSVDGSNKKLNLAFRNGEFTTAEWKKIIANEKLHEIALSDPKRVKRILANRISAARSKERKTQYVYELEHKVQTLQNSTTTLSIQVTVLQRDAAGVTSENNELKFRLQAMEQQAELKDALNDTLTAEVERLRLAVAKLCGDGRGATTTAARTLERATATSDTNASGQSV</sequence>
<dbReference type="Gene3D" id="1.20.5.170">
    <property type="match status" value="1"/>
</dbReference>
<evidence type="ECO:0000313" key="9">
    <source>
        <dbReference type="EMBL" id="KAF5739355.1"/>
    </source>
</evidence>
<feature type="compositionally biased region" description="Polar residues" evidence="7">
    <location>
        <begin position="37"/>
        <end position="57"/>
    </location>
</feature>
<dbReference type="InterPro" id="IPR044759">
    <property type="entry name" value="bZIP_RF2"/>
</dbReference>
<keyword evidence="5" id="KW-0539">Nucleus</keyword>
<feature type="compositionally biased region" description="Polar residues" evidence="7">
    <location>
        <begin position="1"/>
        <end position="14"/>
    </location>
</feature>
<keyword evidence="6" id="KW-0175">Coiled coil</keyword>
<feature type="compositionally biased region" description="Polar residues" evidence="7">
    <location>
        <begin position="96"/>
        <end position="105"/>
    </location>
</feature>
<evidence type="ECO:0000256" key="7">
    <source>
        <dbReference type="SAM" id="MobiDB-lite"/>
    </source>
</evidence>
<organism evidence="9 10">
    <name type="scientific">Tripterygium wilfordii</name>
    <name type="common">Thunder God vine</name>
    <dbReference type="NCBI Taxonomy" id="458696"/>
    <lineage>
        <taxon>Eukaryota</taxon>
        <taxon>Viridiplantae</taxon>
        <taxon>Streptophyta</taxon>
        <taxon>Embryophyta</taxon>
        <taxon>Tracheophyta</taxon>
        <taxon>Spermatophyta</taxon>
        <taxon>Magnoliopsida</taxon>
        <taxon>eudicotyledons</taxon>
        <taxon>Gunneridae</taxon>
        <taxon>Pentapetalae</taxon>
        <taxon>rosids</taxon>
        <taxon>fabids</taxon>
        <taxon>Celastrales</taxon>
        <taxon>Celastraceae</taxon>
        <taxon>Tripterygium</taxon>
    </lineage>
</organism>
<proteinExistence type="predicted"/>